<dbReference type="AlphaFoldDB" id="A0A6V8SHE6"/>
<feature type="DNA-binding region" description="H-T-H motif" evidence="4">
    <location>
        <begin position="35"/>
        <end position="54"/>
    </location>
</feature>
<dbReference type="InterPro" id="IPR009057">
    <property type="entry name" value="Homeodomain-like_sf"/>
</dbReference>
<evidence type="ECO:0000256" key="4">
    <source>
        <dbReference type="PROSITE-ProRule" id="PRU00335"/>
    </source>
</evidence>
<feature type="domain" description="HTH tetR-type" evidence="5">
    <location>
        <begin position="12"/>
        <end position="72"/>
    </location>
</feature>
<gene>
    <name evidence="6" type="ORF">bsdtw1_02322</name>
</gene>
<keyword evidence="2 4" id="KW-0238">DNA-binding</keyword>
<reference evidence="6 7" key="1">
    <citation type="submission" date="2020-07" db="EMBL/GenBank/DDBJ databases">
        <title>A new beta-1,3-glucan-decomposing anaerobic bacterium isolated from anoxic soil subjected to biological soil disinfestation.</title>
        <authorList>
            <person name="Ueki A."/>
            <person name="Tonouchi A."/>
        </authorList>
    </citation>
    <scope>NUCLEOTIDE SEQUENCE [LARGE SCALE GENOMIC DNA]</scope>
    <source>
        <strain evidence="6 7">TW1</strain>
    </source>
</reference>
<comment type="caution">
    <text evidence="6">The sequence shown here is derived from an EMBL/GenBank/DDBJ whole genome shotgun (WGS) entry which is preliminary data.</text>
</comment>
<dbReference type="InterPro" id="IPR001647">
    <property type="entry name" value="HTH_TetR"/>
</dbReference>
<dbReference type="PROSITE" id="PS50977">
    <property type="entry name" value="HTH_TETR_2"/>
    <property type="match status" value="1"/>
</dbReference>
<dbReference type="PRINTS" id="PR00455">
    <property type="entry name" value="HTHTETR"/>
</dbReference>
<dbReference type="RefSeq" id="WP_183277664.1">
    <property type="nucleotide sequence ID" value="NZ_BLZR01000001.1"/>
</dbReference>
<dbReference type="GO" id="GO:0003677">
    <property type="term" value="F:DNA binding"/>
    <property type="evidence" value="ECO:0007669"/>
    <property type="project" value="UniProtKB-UniRule"/>
</dbReference>
<keyword evidence="7" id="KW-1185">Reference proteome</keyword>
<sequence length="215" mass="25092">MGAEERKEKEKELRRKDIIDAAEIVFFSKGYDVATMDDVARTAEFSKRTVYVYFKSKEQIYFEIMIRGYKILIQMIDDYDKKICKDTGIYKIRKLGLILFEFSKQYADYFSAIMNYENGDMDFSTGVTDSAKEECYELGEKIFDYLTSSLTQGIEDGTINNSIDITNTALVLWSCTIGVFNTLRTKKRYIMEYHKKNSEELLEEAFDMLTKAIRA</sequence>
<dbReference type="PANTHER" id="PTHR30328:SF54">
    <property type="entry name" value="HTH-TYPE TRANSCRIPTIONAL REPRESSOR SCO4008"/>
    <property type="match status" value="1"/>
</dbReference>
<dbReference type="Gene3D" id="1.10.357.10">
    <property type="entry name" value="Tetracycline Repressor, domain 2"/>
    <property type="match status" value="1"/>
</dbReference>
<dbReference type="Gene3D" id="1.10.10.60">
    <property type="entry name" value="Homeodomain-like"/>
    <property type="match status" value="1"/>
</dbReference>
<evidence type="ECO:0000256" key="3">
    <source>
        <dbReference type="ARBA" id="ARBA00023163"/>
    </source>
</evidence>
<dbReference type="SUPFAM" id="SSF48498">
    <property type="entry name" value="Tetracyclin repressor-like, C-terminal domain"/>
    <property type="match status" value="1"/>
</dbReference>
<evidence type="ECO:0000313" key="6">
    <source>
        <dbReference type="EMBL" id="GFP76221.1"/>
    </source>
</evidence>
<dbReference type="Pfam" id="PF00440">
    <property type="entry name" value="TetR_N"/>
    <property type="match status" value="1"/>
</dbReference>
<dbReference type="FunFam" id="1.10.10.60:FF:000141">
    <property type="entry name" value="TetR family transcriptional regulator"/>
    <property type="match status" value="1"/>
</dbReference>
<dbReference type="SUPFAM" id="SSF46689">
    <property type="entry name" value="Homeodomain-like"/>
    <property type="match status" value="1"/>
</dbReference>
<evidence type="ECO:0000256" key="1">
    <source>
        <dbReference type="ARBA" id="ARBA00023015"/>
    </source>
</evidence>
<keyword evidence="1" id="KW-0805">Transcription regulation</keyword>
<organism evidence="6 7">
    <name type="scientific">Clostridium fungisolvens</name>
    <dbReference type="NCBI Taxonomy" id="1604897"/>
    <lineage>
        <taxon>Bacteria</taxon>
        <taxon>Bacillati</taxon>
        <taxon>Bacillota</taxon>
        <taxon>Clostridia</taxon>
        <taxon>Eubacteriales</taxon>
        <taxon>Clostridiaceae</taxon>
        <taxon>Clostridium</taxon>
    </lineage>
</organism>
<evidence type="ECO:0000259" key="5">
    <source>
        <dbReference type="PROSITE" id="PS50977"/>
    </source>
</evidence>
<dbReference type="Proteomes" id="UP000580568">
    <property type="component" value="Unassembled WGS sequence"/>
</dbReference>
<keyword evidence="3" id="KW-0804">Transcription</keyword>
<dbReference type="PANTHER" id="PTHR30328">
    <property type="entry name" value="TRANSCRIPTIONAL REPRESSOR"/>
    <property type="match status" value="1"/>
</dbReference>
<protein>
    <recommendedName>
        <fullName evidence="5">HTH tetR-type domain-containing protein</fullName>
    </recommendedName>
</protein>
<dbReference type="GO" id="GO:0045892">
    <property type="term" value="P:negative regulation of DNA-templated transcription"/>
    <property type="evidence" value="ECO:0007669"/>
    <property type="project" value="UniProtKB-ARBA"/>
</dbReference>
<name>A0A6V8SHE6_9CLOT</name>
<accession>A0A6V8SHE6</accession>
<proteinExistence type="predicted"/>
<dbReference type="EMBL" id="BLZR01000001">
    <property type="protein sequence ID" value="GFP76221.1"/>
    <property type="molecule type" value="Genomic_DNA"/>
</dbReference>
<dbReference type="InterPro" id="IPR050109">
    <property type="entry name" value="HTH-type_TetR-like_transc_reg"/>
</dbReference>
<evidence type="ECO:0000256" key="2">
    <source>
        <dbReference type="ARBA" id="ARBA00023125"/>
    </source>
</evidence>
<evidence type="ECO:0000313" key="7">
    <source>
        <dbReference type="Proteomes" id="UP000580568"/>
    </source>
</evidence>
<dbReference type="InterPro" id="IPR036271">
    <property type="entry name" value="Tet_transcr_reg_TetR-rel_C_sf"/>
</dbReference>